<dbReference type="EMBL" id="VYQC01000014">
    <property type="protein sequence ID" value="KAA9039978.1"/>
    <property type="molecule type" value="Genomic_DNA"/>
</dbReference>
<evidence type="ECO:0000313" key="4">
    <source>
        <dbReference type="Proteomes" id="UP000183040"/>
    </source>
</evidence>
<reference evidence="5" key="2">
    <citation type="journal article" date="2018" name="J. Anim. Genet.">
        <title>Acquired interbacterial defense systems protect against interspecies antagonism in the human gut microbiome.</title>
        <authorList>
            <person name="Ross B.D."/>
            <person name="Verster A.J."/>
            <person name="Radey M.C."/>
            <person name="Schmidtke D.T."/>
            <person name="Pope C.E."/>
            <person name="Hoffman L.R."/>
            <person name="Hajjar A."/>
            <person name="Peterson S.B."/>
            <person name="Borenstein E."/>
            <person name="Mougous J."/>
        </authorList>
    </citation>
    <scope>NUCLEOTIDE SEQUENCE [LARGE SCALE GENOMIC DNA]</scope>
    <source>
        <strain evidence="5">H204</strain>
    </source>
</reference>
<dbReference type="AlphaFoldDB" id="A0A1H4H786"/>
<organism evidence="3 4">
    <name type="scientific">Bacteroides xylanisolvens</name>
    <dbReference type="NCBI Taxonomy" id="371601"/>
    <lineage>
        <taxon>Bacteria</taxon>
        <taxon>Pseudomonadati</taxon>
        <taxon>Bacteroidota</taxon>
        <taxon>Bacteroidia</taxon>
        <taxon>Bacteroidales</taxon>
        <taxon>Bacteroidaceae</taxon>
        <taxon>Bacteroides</taxon>
    </lineage>
</organism>
<keyword evidence="1" id="KW-0472">Membrane</keyword>
<feature type="transmembrane region" description="Helical" evidence="1">
    <location>
        <begin position="67"/>
        <end position="90"/>
    </location>
</feature>
<gene>
    <name evidence="2" type="ORF">F6S82_20140</name>
    <name evidence="3" type="ORF">SAMN04487924_1457</name>
</gene>
<dbReference type="Proteomes" id="UP000327007">
    <property type="component" value="Unassembled WGS sequence"/>
</dbReference>
<evidence type="ECO:0000256" key="1">
    <source>
        <dbReference type="SAM" id="Phobius"/>
    </source>
</evidence>
<reference evidence="2" key="3">
    <citation type="journal article" date="2019" name="bioRxiv">
        <title>Acquired interbacterial defense systems protect against interspecies antagonism in the human gut microbiome.</title>
        <authorList>
            <person name="Ross B.D."/>
            <person name="Verster A.J."/>
            <person name="Radey M.C."/>
            <person name="Schmidtke D.T."/>
            <person name="Pope C.E."/>
            <person name="Hoffman L.R."/>
            <person name="Hajjar A.M."/>
            <person name="Peterson S.B."/>
            <person name="Borenstein E."/>
            <person name="Mougous J.D."/>
        </authorList>
    </citation>
    <scope>NUCLEOTIDE SEQUENCE</scope>
    <source>
        <strain evidence="2">H204</strain>
    </source>
</reference>
<dbReference type="Proteomes" id="UP000183040">
    <property type="component" value="Unassembled WGS sequence"/>
</dbReference>
<feature type="transmembrane region" description="Helical" evidence="1">
    <location>
        <begin position="105"/>
        <end position="123"/>
    </location>
</feature>
<name>A0A1H4H786_9BACE</name>
<evidence type="ECO:0000313" key="2">
    <source>
        <dbReference type="EMBL" id="KAA9039978.1"/>
    </source>
</evidence>
<keyword evidence="1" id="KW-1133">Transmembrane helix</keyword>
<dbReference type="EMBL" id="FNRP01000045">
    <property type="protein sequence ID" value="SEB16932.1"/>
    <property type="molecule type" value="Genomic_DNA"/>
</dbReference>
<reference evidence="2" key="4">
    <citation type="submission" date="2019-09" db="EMBL/GenBank/DDBJ databases">
        <authorList>
            <person name="Ross B.D."/>
            <person name="Verster A.J."/>
            <person name="Radey M.C."/>
            <person name="Schmidtke D.T."/>
            <person name="Pope C.E."/>
            <person name="Hoffman L.R."/>
            <person name="Hajjar A.M."/>
            <person name="Peterson S.B."/>
            <person name="Borenstein E."/>
            <person name="Mougous J.D."/>
        </authorList>
    </citation>
    <scope>NUCLEOTIDE SEQUENCE</scope>
    <source>
        <strain evidence="2">H204</strain>
    </source>
</reference>
<feature type="transmembrane region" description="Helical" evidence="1">
    <location>
        <begin position="9"/>
        <end position="28"/>
    </location>
</feature>
<keyword evidence="1" id="KW-0812">Transmembrane</keyword>
<evidence type="ECO:0000313" key="5">
    <source>
        <dbReference type="Proteomes" id="UP000327007"/>
    </source>
</evidence>
<reference evidence="3 4" key="1">
    <citation type="submission" date="2016-10" db="EMBL/GenBank/DDBJ databases">
        <authorList>
            <person name="de Groot N.N."/>
        </authorList>
    </citation>
    <scope>NUCLEOTIDE SEQUENCE [LARGE SCALE GENOMIC DNA]</scope>
    <source>
        <strain evidence="3 4">NLAE-zl-G339</strain>
    </source>
</reference>
<evidence type="ECO:0000313" key="3">
    <source>
        <dbReference type="EMBL" id="SEB16932.1"/>
    </source>
</evidence>
<proteinExistence type="predicted"/>
<sequence>MKLTDKRLWWFEGIMLICGILSSYLYALNFGICISQIPSIVVFYTLSCLLGSIIAWKVYKNNGVWKLLCYVFLFSTIIYCTIDMILRVVYPNPYGNLFMLFANGLFYWCLCSIFPIIILVFGAKRILRL</sequence>
<protein>
    <submittedName>
        <fullName evidence="3">Uncharacterized protein</fullName>
    </submittedName>
</protein>
<accession>A0A1H4H786</accession>
<feature type="transmembrane region" description="Helical" evidence="1">
    <location>
        <begin position="34"/>
        <end position="55"/>
    </location>
</feature>